<gene>
    <name evidence="1" type="ORF">ABT58_03855</name>
</gene>
<protein>
    <submittedName>
        <fullName evidence="1">Uncharacterized protein</fullName>
    </submittedName>
</protein>
<dbReference type="PATRIC" id="fig|754436.4.peg.818"/>
<proteinExistence type="predicted"/>
<evidence type="ECO:0000313" key="1">
    <source>
        <dbReference type="EMBL" id="KLV02294.1"/>
    </source>
</evidence>
<organism evidence="1 2">
    <name type="scientific">Photobacterium aphoticum</name>
    <dbReference type="NCBI Taxonomy" id="754436"/>
    <lineage>
        <taxon>Bacteria</taxon>
        <taxon>Pseudomonadati</taxon>
        <taxon>Pseudomonadota</taxon>
        <taxon>Gammaproteobacteria</taxon>
        <taxon>Vibrionales</taxon>
        <taxon>Vibrionaceae</taxon>
        <taxon>Photobacterium</taxon>
    </lineage>
</organism>
<accession>A0A0J1GS98</accession>
<dbReference type="EMBL" id="LDOV01000009">
    <property type="protein sequence ID" value="KLV02294.1"/>
    <property type="molecule type" value="Genomic_DNA"/>
</dbReference>
<keyword evidence="2" id="KW-1185">Reference proteome</keyword>
<dbReference type="Proteomes" id="UP000036426">
    <property type="component" value="Unassembled WGS sequence"/>
</dbReference>
<name>A0A0J1GS98_9GAMM</name>
<sequence length="219" mass="25214">MSGVKNILGDSVYSILYCHYDRNGNYIDDMEDVLYCADEDILPSKVSELIDLVSFDKHETSILKSIEASKILSAWGVKNGIDYFLFYIDNGFYLDCVISPNRLNSQKDDIFEEILYSCFKYYARYAEREFNQNGKVGGNLSLTARAEIKPLIDKIISLVGIVNIDITYLLRMLDAYNWLDFEESLKHLLTLLSESHDSNKKLNVNKLSVLLEKWSGRRC</sequence>
<dbReference type="AlphaFoldDB" id="A0A0J1GS98"/>
<evidence type="ECO:0000313" key="2">
    <source>
        <dbReference type="Proteomes" id="UP000036426"/>
    </source>
</evidence>
<dbReference type="RefSeq" id="WP_047873044.1">
    <property type="nucleotide sequence ID" value="NZ_BMYC01000014.1"/>
</dbReference>
<reference evidence="1 2" key="1">
    <citation type="submission" date="2015-05" db="EMBL/GenBank/DDBJ databases">
        <title>Photobacterium galathea sp. nov.</title>
        <authorList>
            <person name="Machado H."/>
            <person name="Gram L."/>
        </authorList>
    </citation>
    <scope>NUCLEOTIDE SEQUENCE [LARGE SCALE GENOMIC DNA]</scope>
    <source>
        <strain evidence="1 2">DSM 25995</strain>
    </source>
</reference>
<dbReference type="OrthoDB" id="5915481at2"/>
<comment type="caution">
    <text evidence="1">The sequence shown here is derived from an EMBL/GenBank/DDBJ whole genome shotgun (WGS) entry which is preliminary data.</text>
</comment>